<dbReference type="InterPro" id="IPR053716">
    <property type="entry name" value="Flag_assembly_chemotaxis_eff"/>
</dbReference>
<comment type="caution">
    <text evidence="2">The sequence shown here is derived from an EMBL/GenBank/DDBJ whole genome shotgun (WGS) entry which is preliminary data.</text>
</comment>
<sequence length="165" mass="18051">MNQALRSWKTILLVKERARTRAEETLSRARAELAERTRAVDAAEAQRQEQAARRAAAGHALSDVLAGAGHVAPDAYLLHKAYMTRLDGDLAVATKACEAALRHQVHAQGQVDAAQRVFARADASLEACRDKQRDLQTTLARRVEEAADEEACETAAGRLFRVTHA</sequence>
<evidence type="ECO:0008006" key="4">
    <source>
        <dbReference type="Google" id="ProtNLM"/>
    </source>
</evidence>
<proteinExistence type="predicted"/>
<accession>A0ABT3ZKK9</accession>
<dbReference type="RefSeq" id="WP_267846780.1">
    <property type="nucleotide sequence ID" value="NZ_JAPMXC010000001.1"/>
</dbReference>
<keyword evidence="3" id="KW-1185">Reference proteome</keyword>
<gene>
    <name evidence="2" type="ORF">OVY01_07445</name>
</gene>
<evidence type="ECO:0000313" key="3">
    <source>
        <dbReference type="Proteomes" id="UP001082899"/>
    </source>
</evidence>
<name>A0ABT3ZKK9_9BURK</name>
<protein>
    <recommendedName>
        <fullName evidence="4">Type III secretion protein HrpB7</fullName>
    </recommendedName>
</protein>
<organism evidence="2 3">
    <name type="scientific">Robbsia betulipollinis</name>
    <dbReference type="NCBI Taxonomy" id="2981849"/>
    <lineage>
        <taxon>Bacteria</taxon>
        <taxon>Pseudomonadati</taxon>
        <taxon>Pseudomonadota</taxon>
        <taxon>Betaproteobacteria</taxon>
        <taxon>Burkholderiales</taxon>
        <taxon>Burkholderiaceae</taxon>
        <taxon>Robbsia</taxon>
    </lineage>
</organism>
<dbReference type="Gene3D" id="1.10.287.1700">
    <property type="match status" value="1"/>
</dbReference>
<evidence type="ECO:0000313" key="2">
    <source>
        <dbReference type="EMBL" id="MCY0387070.1"/>
    </source>
</evidence>
<feature type="coiled-coil region" evidence="1">
    <location>
        <begin position="19"/>
        <end position="46"/>
    </location>
</feature>
<dbReference type="InterPro" id="IPR013392">
    <property type="entry name" value="T3SS_HrpB7"/>
</dbReference>
<evidence type="ECO:0000256" key="1">
    <source>
        <dbReference type="SAM" id="Coils"/>
    </source>
</evidence>
<dbReference type="Pfam" id="PF09486">
    <property type="entry name" value="HrpB7"/>
    <property type="match status" value="1"/>
</dbReference>
<keyword evidence="1" id="KW-0175">Coiled coil</keyword>
<dbReference type="Proteomes" id="UP001082899">
    <property type="component" value="Unassembled WGS sequence"/>
</dbReference>
<dbReference type="EMBL" id="JAPMXC010000001">
    <property type="protein sequence ID" value="MCY0387070.1"/>
    <property type="molecule type" value="Genomic_DNA"/>
</dbReference>
<reference evidence="2" key="1">
    <citation type="submission" date="2022-11" db="EMBL/GenBank/DDBJ databases">
        <title>Robbsia betulipollinis sp. nov., isolated from pollen of birch (Betula pendula).</title>
        <authorList>
            <person name="Shi H."/>
            <person name="Ambika Manirajan B."/>
            <person name="Ratering S."/>
            <person name="Geissler-Plaum R."/>
            <person name="Schnell S."/>
        </authorList>
    </citation>
    <scope>NUCLEOTIDE SEQUENCE</scope>
    <source>
        <strain evidence="2">Bb-Pol-6</strain>
    </source>
</reference>